<dbReference type="InterPro" id="IPR050583">
    <property type="entry name" value="Mycobacterial_A85_antigen"/>
</dbReference>
<reference evidence="2 3" key="1">
    <citation type="submission" date="2021-03" db="EMBL/GenBank/DDBJ databases">
        <title>Complete genome sequence of Streptomyces cyanogenus S136, producer of anticancer angucycline landomycin A.</title>
        <authorList>
            <person name="Hrab P."/>
            <person name="Ruckert C."/>
            <person name="Busche T."/>
            <person name="Ostash I."/>
            <person name="Kalinowski J."/>
            <person name="Fedorenko V."/>
            <person name="Yushchuk O."/>
            <person name="Ostash B."/>
        </authorList>
    </citation>
    <scope>NUCLEOTIDE SEQUENCE [LARGE SCALE GENOMIC DNA]</scope>
    <source>
        <strain evidence="2 3">S136</strain>
    </source>
</reference>
<gene>
    <name evidence="2" type="primary">fbpA</name>
    <name evidence="2" type="ORF">S1361_37040</name>
</gene>
<accession>A0ABX7U1T8</accession>
<evidence type="ECO:0000313" key="3">
    <source>
        <dbReference type="Proteomes" id="UP000663908"/>
    </source>
</evidence>
<protein>
    <submittedName>
        <fullName evidence="2">Diacylglycerol acyltransferase/mycolyltransferase Ag85A</fullName>
        <ecNumber evidence="2">2.3.1.122</ecNumber>
    </submittedName>
</protein>
<dbReference type="Pfam" id="PF00756">
    <property type="entry name" value="Esterase"/>
    <property type="match status" value="1"/>
</dbReference>
<keyword evidence="1" id="KW-1133">Transmembrane helix</keyword>
<dbReference type="SUPFAM" id="SSF53474">
    <property type="entry name" value="alpha/beta-Hydrolases"/>
    <property type="match status" value="1"/>
</dbReference>
<keyword evidence="2" id="KW-0808">Transferase</keyword>
<keyword evidence="1" id="KW-0472">Membrane</keyword>
<organism evidence="2 3">
    <name type="scientific">Streptomyces cyanogenus</name>
    <dbReference type="NCBI Taxonomy" id="80860"/>
    <lineage>
        <taxon>Bacteria</taxon>
        <taxon>Bacillati</taxon>
        <taxon>Actinomycetota</taxon>
        <taxon>Actinomycetes</taxon>
        <taxon>Kitasatosporales</taxon>
        <taxon>Streptomycetaceae</taxon>
        <taxon>Streptomyces</taxon>
    </lineage>
</organism>
<keyword evidence="2" id="KW-0012">Acyltransferase</keyword>
<dbReference type="Gene3D" id="3.40.50.1820">
    <property type="entry name" value="alpha/beta hydrolase"/>
    <property type="match status" value="1"/>
</dbReference>
<evidence type="ECO:0000256" key="1">
    <source>
        <dbReference type="SAM" id="Phobius"/>
    </source>
</evidence>
<name>A0ABX7U1T8_STRCY</name>
<dbReference type="InterPro" id="IPR000801">
    <property type="entry name" value="Esterase-like"/>
</dbReference>
<evidence type="ECO:0000313" key="2">
    <source>
        <dbReference type="EMBL" id="QTE03000.1"/>
    </source>
</evidence>
<sequence>MPYDFRKSLGRAKLVSYSVLGSLILVTVPFVAGPTASASGRRPAPEGSGARVTAVKRLDARMQDLTVWSPAMDRTVPVRVIFPKSWYREPRRSYPTLYMLHGGEDDYTSWTRETDVEDLANDAEALIVMPDGGKDGQYSDWYVGQPRWETFHTEELPRLLQRRFRANATRGVVGLSMGGLGALDYAGRHPGMFRYVASFSGIVDLDDPVIRTFLRVYDALHGNKLISAWGDPAEHPDIWRSHNPSAMVTAYRGTKVHLCVGTGDLGPLDAGRDADAALVSTWEGIFTPSQERFAEALRTAGVDVTTHVYNPGTHSWPYWKRELHLIWPSVMNELRR</sequence>
<dbReference type="PANTHER" id="PTHR48098">
    <property type="entry name" value="ENTEROCHELIN ESTERASE-RELATED"/>
    <property type="match status" value="1"/>
</dbReference>
<dbReference type="InterPro" id="IPR029058">
    <property type="entry name" value="AB_hydrolase_fold"/>
</dbReference>
<feature type="transmembrane region" description="Helical" evidence="1">
    <location>
        <begin position="12"/>
        <end position="32"/>
    </location>
</feature>
<keyword evidence="3" id="KW-1185">Reference proteome</keyword>
<dbReference type="PANTHER" id="PTHR48098:SF1">
    <property type="entry name" value="DIACYLGLYCEROL ACYLTRANSFERASE_MYCOLYLTRANSFERASE AG85A"/>
    <property type="match status" value="1"/>
</dbReference>
<proteinExistence type="predicted"/>
<dbReference type="GO" id="GO:0050348">
    <property type="term" value="F:trehalose O-mycolyltransferase activity"/>
    <property type="evidence" value="ECO:0007669"/>
    <property type="project" value="UniProtKB-EC"/>
</dbReference>
<dbReference type="Proteomes" id="UP000663908">
    <property type="component" value="Chromosome"/>
</dbReference>
<dbReference type="EMBL" id="CP071839">
    <property type="protein sequence ID" value="QTE03000.1"/>
    <property type="molecule type" value="Genomic_DNA"/>
</dbReference>
<keyword evidence="1" id="KW-0812">Transmembrane</keyword>
<dbReference type="EC" id="2.3.1.122" evidence="2"/>